<dbReference type="AlphaFoldDB" id="A0A2N8Q021"/>
<dbReference type="Proteomes" id="UP001264335">
    <property type="component" value="Unassembled WGS sequence"/>
</dbReference>
<dbReference type="Gene3D" id="3.40.930.10">
    <property type="entry name" value="Mannitol-specific EII, Chain A"/>
    <property type="match status" value="1"/>
</dbReference>
<dbReference type="PANTHER" id="PTHR47738:SF3">
    <property type="entry name" value="PHOSPHOTRANSFERASE SYSTEM MANNITOL_FRUCTOSE-SPECIFIC IIA DOMAIN CONTAINING PROTEIN"/>
    <property type="match status" value="1"/>
</dbReference>
<dbReference type="GeneID" id="69569468"/>
<sequence>MIKRELLFSKMKPQDYEEMITFLGKKMEELGYVKSTYVPAVLEREKGFPTGLQMGDYGIAIPHTDREHVYQSALAIATLAEPIEVCSMINPEEKVRVSLVILMAVEDPDGQVKMLSKLMGLFQDVETLKRLERASSVEEMYSIVEKMELEIA</sequence>
<proteinExistence type="predicted"/>
<dbReference type="Pfam" id="PF00359">
    <property type="entry name" value="PTS_EIIA_2"/>
    <property type="match status" value="1"/>
</dbReference>
<gene>
    <name evidence="4" type="ORF">AUF17_15240</name>
    <name evidence="3" type="ORF">EK398_02475</name>
    <name evidence="2" type="ORF">P7D79_08310</name>
</gene>
<name>A0A2N8Q021_ENTAV</name>
<evidence type="ECO:0000313" key="4">
    <source>
        <dbReference type="EMBL" id="TRZ35352.1"/>
    </source>
</evidence>
<dbReference type="PROSITE" id="PS51094">
    <property type="entry name" value="PTS_EIIA_TYPE_2"/>
    <property type="match status" value="1"/>
</dbReference>
<dbReference type="EMBL" id="PDXQ01000001">
    <property type="protein sequence ID" value="TRZ35352.1"/>
    <property type="molecule type" value="Genomic_DNA"/>
</dbReference>
<dbReference type="PANTHER" id="PTHR47738">
    <property type="entry name" value="PTS SYSTEM FRUCTOSE-LIKE EIIA COMPONENT-RELATED"/>
    <property type="match status" value="1"/>
</dbReference>
<reference evidence="4 6" key="1">
    <citation type="submission" date="2017-10" db="EMBL/GenBank/DDBJ databases">
        <title>FDA dAtabase for Regulatory Grade micrObial Sequences (FDA-ARGOS): Supporting development and validation of Infectious Disease Dx tests.</title>
        <authorList>
            <person name="Campos J."/>
            <person name="Goldberg B."/>
            <person name="Tallon L.J."/>
            <person name="Sadzewicz L."/>
            <person name="Sengamalay N."/>
            <person name="Ott S."/>
            <person name="Godinez A."/>
            <person name="Nagaraj S."/>
            <person name="Vyas G."/>
            <person name="Aluvathingal J."/>
            <person name="Nadendla S."/>
            <person name="Geyer C."/>
            <person name="Nandy P."/>
            <person name="Hobson J."/>
            <person name="Sichtig H."/>
        </authorList>
    </citation>
    <scope>NUCLEOTIDE SEQUENCE [LARGE SCALE GENOMIC DNA]</scope>
    <source>
        <strain evidence="4 6">FDAARGOS_185</strain>
    </source>
</reference>
<organism evidence="2 7">
    <name type="scientific">Enterococcus avium</name>
    <name type="common">Streptococcus avium</name>
    <dbReference type="NCBI Taxonomy" id="33945"/>
    <lineage>
        <taxon>Bacteria</taxon>
        <taxon>Bacillati</taxon>
        <taxon>Bacillota</taxon>
        <taxon>Bacilli</taxon>
        <taxon>Lactobacillales</taxon>
        <taxon>Enterococcaceae</taxon>
        <taxon>Enterococcus</taxon>
    </lineage>
</organism>
<evidence type="ECO:0000313" key="5">
    <source>
        <dbReference type="Proteomes" id="UP000288388"/>
    </source>
</evidence>
<evidence type="ECO:0000313" key="6">
    <source>
        <dbReference type="Proteomes" id="UP000316316"/>
    </source>
</evidence>
<keyword evidence="2" id="KW-0762">Sugar transport</keyword>
<evidence type="ECO:0000259" key="1">
    <source>
        <dbReference type="PROSITE" id="PS51094"/>
    </source>
</evidence>
<reference evidence="2 7" key="3">
    <citation type="submission" date="2023-03" db="EMBL/GenBank/DDBJ databases">
        <authorList>
            <person name="Shen W."/>
            <person name="Cai J."/>
        </authorList>
    </citation>
    <scope>NUCLEOTIDE SEQUENCE [LARGE SCALE GENOMIC DNA]</scope>
    <source>
        <strain evidence="2 7">Y2</strain>
    </source>
</reference>
<protein>
    <submittedName>
        <fullName evidence="4">PTS fructose transporter subunit IIA</fullName>
    </submittedName>
    <submittedName>
        <fullName evidence="2">PTS sugar transporter subunit IIA</fullName>
    </submittedName>
</protein>
<dbReference type="Proteomes" id="UP000288388">
    <property type="component" value="Unassembled WGS sequence"/>
</dbReference>
<keyword evidence="2" id="KW-0813">Transport</keyword>
<comment type="caution">
    <text evidence="2">The sequence shown here is derived from an EMBL/GenBank/DDBJ whole genome shotgun (WGS) entry which is preliminary data.</text>
</comment>
<dbReference type="EMBL" id="RYZS01000001">
    <property type="protein sequence ID" value="RVU93822.1"/>
    <property type="molecule type" value="Genomic_DNA"/>
</dbReference>
<dbReference type="InterPro" id="IPR016152">
    <property type="entry name" value="PTrfase/Anion_transptr"/>
</dbReference>
<dbReference type="CDD" id="cd00211">
    <property type="entry name" value="PTS_IIA_fru"/>
    <property type="match status" value="1"/>
</dbReference>
<dbReference type="SUPFAM" id="SSF55804">
    <property type="entry name" value="Phoshotransferase/anion transport protein"/>
    <property type="match status" value="1"/>
</dbReference>
<dbReference type="RefSeq" id="WP_049219817.1">
    <property type="nucleotide sequence ID" value="NZ_CAAKNX010000173.1"/>
</dbReference>
<dbReference type="EMBL" id="JARPWY010000018">
    <property type="protein sequence ID" value="MDT2514231.1"/>
    <property type="molecule type" value="Genomic_DNA"/>
</dbReference>
<evidence type="ECO:0000313" key="2">
    <source>
        <dbReference type="EMBL" id="MDT2514231.1"/>
    </source>
</evidence>
<accession>A0A2N8Q021</accession>
<reference evidence="3 5" key="2">
    <citation type="submission" date="2018-12" db="EMBL/GenBank/DDBJ databases">
        <title>A novel vanA-carrying plasmid in a clinical isolate of Enterococcus avium.</title>
        <authorList>
            <person name="Bernasconi O.J."/>
            <person name="Luzzaro F."/>
            <person name="Endimiani A."/>
        </authorList>
    </citation>
    <scope>NUCLEOTIDE SEQUENCE [LARGE SCALE GENOMIC DNA]</scope>
    <source>
        <strain evidence="3 5">LC0559/18</strain>
    </source>
</reference>
<evidence type="ECO:0000313" key="7">
    <source>
        <dbReference type="Proteomes" id="UP001264335"/>
    </source>
</evidence>
<evidence type="ECO:0000313" key="3">
    <source>
        <dbReference type="EMBL" id="RVU93822.1"/>
    </source>
</evidence>
<dbReference type="Proteomes" id="UP000316316">
    <property type="component" value="Unassembled WGS sequence"/>
</dbReference>
<dbReference type="InterPro" id="IPR051541">
    <property type="entry name" value="PTS_SugarTrans_NitroReg"/>
</dbReference>
<dbReference type="InterPro" id="IPR002178">
    <property type="entry name" value="PTS_EIIA_type-2_dom"/>
</dbReference>
<feature type="domain" description="PTS EIIA type-2" evidence="1">
    <location>
        <begin position="1"/>
        <end position="147"/>
    </location>
</feature>